<reference evidence="3 5" key="2">
    <citation type="submission" date="2023-10" db="EMBL/GenBank/DDBJ databases">
        <title>A new tool for lettuce pathogen research.</title>
        <authorList>
            <person name="Horton K.N."/>
            <person name="Cseke L.J."/>
            <person name="Badiwe M."/>
            <person name="Tesfaye D."/>
            <person name="Klein A."/>
            <person name="Su J."/>
            <person name="Potnis N."/>
            <person name="Gassmann W."/>
        </authorList>
    </citation>
    <scope>NUCLEOTIDE SEQUENCE [LARGE SCALE GENOMIC DNA]</scope>
    <source>
        <strain evidence="3 5">JSKH1901</strain>
    </source>
</reference>
<reference evidence="2 4" key="1">
    <citation type="submission" date="2020-07" db="EMBL/GenBank/DDBJ databases">
        <authorList>
            <person name="Pothier F. J."/>
        </authorList>
    </citation>
    <scope>NUCLEOTIDE SEQUENCE [LARGE SCALE GENOMIC DNA]</scope>
    <source>
        <strain evidence="2 4">CFBP 498</strain>
    </source>
</reference>
<evidence type="ECO:0000313" key="5">
    <source>
        <dbReference type="Proteomes" id="UP001187425"/>
    </source>
</evidence>
<feature type="compositionally biased region" description="Pro residues" evidence="1">
    <location>
        <begin position="24"/>
        <end position="74"/>
    </location>
</feature>
<organism evidence="2 4">
    <name type="scientific">Xanthomonas hortorum pv. vitians</name>
    <dbReference type="NCBI Taxonomy" id="83224"/>
    <lineage>
        <taxon>Bacteria</taxon>
        <taxon>Pseudomonadati</taxon>
        <taxon>Pseudomonadota</taxon>
        <taxon>Gammaproteobacteria</taxon>
        <taxon>Lysobacterales</taxon>
        <taxon>Lysobacteraceae</taxon>
        <taxon>Xanthomonas</taxon>
    </lineage>
</organism>
<evidence type="ECO:0000313" key="2">
    <source>
        <dbReference type="EMBL" id="CAD0353767.1"/>
    </source>
</evidence>
<proteinExistence type="predicted"/>
<name>A0A6V7ER60_9XANT</name>
<dbReference type="EMBL" id="JAWMQI010000117">
    <property type="protein sequence ID" value="MDV7250856.1"/>
    <property type="molecule type" value="Genomic_DNA"/>
</dbReference>
<evidence type="ECO:0000313" key="3">
    <source>
        <dbReference type="EMBL" id="MDV7250856.1"/>
    </source>
</evidence>
<feature type="region of interest" description="Disordered" evidence="1">
    <location>
        <begin position="17"/>
        <end position="77"/>
    </location>
</feature>
<dbReference type="AlphaFoldDB" id="A0A6V7ER60"/>
<sequence length="260" mass="27426">MRELTNEELFLVAGAAAAADVDPSEPPTEMPPIVVNPPTSPPPSPPPTIPPSPPVEQPGPITPPGGGGTPPPAAPEYDLNFSRALTAEESAALVKFDDAIYFVKDSISSLPDNAYMQMSDGSIVQMSEIKSLMLSADYKVNEAGTSYSNGFATGQSDYNNGDPQISINIDTIKGYSDLMGGANFLVMHELAHNAAAARTLYQNLYQDGFTNAEFNQSEKFANDIVRGVANYLSIGVLGPSDTKVVGGYSEVTPTIIVPTP</sequence>
<dbReference type="EMBL" id="LR828257">
    <property type="protein sequence ID" value="CAD0353761.1"/>
    <property type="molecule type" value="Genomic_DNA"/>
</dbReference>
<dbReference type="Proteomes" id="UP000515406">
    <property type="component" value="Chromosome"/>
</dbReference>
<protein>
    <submittedName>
        <fullName evidence="2">Uncharacterized protein</fullName>
    </submittedName>
</protein>
<evidence type="ECO:0000256" key="1">
    <source>
        <dbReference type="SAM" id="MobiDB-lite"/>
    </source>
</evidence>
<accession>A0A6V7ER60</accession>
<dbReference type="RefSeq" id="WP_229015495.1">
    <property type="nucleotide sequence ID" value="NZ_JAJTZF010000086.1"/>
</dbReference>
<gene>
    <name evidence="2" type="ORF">CFBP498_38600</name>
    <name evidence="3" type="ORF">R4K57_21190</name>
</gene>
<dbReference type="Proteomes" id="UP001187425">
    <property type="component" value="Unassembled WGS sequence"/>
</dbReference>
<dbReference type="EMBL" id="LR828257">
    <property type="protein sequence ID" value="CAD0353767.1"/>
    <property type="molecule type" value="Genomic_DNA"/>
</dbReference>
<keyword evidence="4" id="KW-1185">Reference proteome</keyword>
<evidence type="ECO:0000313" key="4">
    <source>
        <dbReference type="Proteomes" id="UP000515406"/>
    </source>
</evidence>